<dbReference type="GO" id="GO:0006782">
    <property type="term" value="P:protoporphyrinogen IX biosynthetic process"/>
    <property type="evidence" value="ECO:0007669"/>
    <property type="project" value="UniProtKB-UniRule"/>
</dbReference>
<dbReference type="Pfam" id="PF02602">
    <property type="entry name" value="HEM4"/>
    <property type="match status" value="1"/>
</dbReference>
<name>A0A127Q7C9_9BURK</name>
<evidence type="ECO:0000256" key="4">
    <source>
        <dbReference type="ARBA" id="ARBA00023239"/>
    </source>
</evidence>
<proteinExistence type="inferred from homology"/>
<dbReference type="PANTHER" id="PTHR38042">
    <property type="entry name" value="UROPORPHYRINOGEN-III SYNTHASE, CHLOROPLASTIC"/>
    <property type="match status" value="1"/>
</dbReference>
<dbReference type="Gene3D" id="3.40.50.10090">
    <property type="match status" value="2"/>
</dbReference>
<keyword evidence="4 9" id="KW-0456">Lyase</keyword>
<gene>
    <name evidence="11" type="ORF">CPter91_3565</name>
</gene>
<evidence type="ECO:0000256" key="6">
    <source>
        <dbReference type="ARBA" id="ARBA00037589"/>
    </source>
</evidence>
<comment type="catalytic activity">
    <reaction evidence="8 9">
        <text>hydroxymethylbilane = uroporphyrinogen III + H2O</text>
        <dbReference type="Rhea" id="RHEA:18965"/>
        <dbReference type="ChEBI" id="CHEBI:15377"/>
        <dbReference type="ChEBI" id="CHEBI:57308"/>
        <dbReference type="ChEBI" id="CHEBI:57845"/>
        <dbReference type="EC" id="4.2.1.75"/>
    </reaction>
</comment>
<comment type="pathway">
    <text evidence="1 9">Porphyrin-containing compound metabolism; protoporphyrin-IX biosynthesis; coproporphyrinogen-III from 5-aminolevulinate: step 3/4.</text>
</comment>
<dbReference type="InterPro" id="IPR039793">
    <property type="entry name" value="UROS/Hem4"/>
</dbReference>
<evidence type="ECO:0000256" key="2">
    <source>
        <dbReference type="ARBA" id="ARBA00008133"/>
    </source>
</evidence>
<keyword evidence="5 9" id="KW-0627">Porphyrin biosynthesis</keyword>
<evidence type="ECO:0000256" key="8">
    <source>
        <dbReference type="ARBA" id="ARBA00048617"/>
    </source>
</evidence>
<evidence type="ECO:0000256" key="7">
    <source>
        <dbReference type="ARBA" id="ARBA00040167"/>
    </source>
</evidence>
<accession>A0A127Q7C9</accession>
<dbReference type="GO" id="GO:0004852">
    <property type="term" value="F:uroporphyrinogen-III synthase activity"/>
    <property type="evidence" value="ECO:0007669"/>
    <property type="project" value="UniProtKB-UniRule"/>
</dbReference>
<evidence type="ECO:0000256" key="3">
    <source>
        <dbReference type="ARBA" id="ARBA00013109"/>
    </source>
</evidence>
<dbReference type="SUPFAM" id="SSF69618">
    <property type="entry name" value="HemD-like"/>
    <property type="match status" value="1"/>
</dbReference>
<dbReference type="STRING" id="279113.CPter91_3565"/>
<dbReference type="EC" id="4.2.1.75" evidence="3 9"/>
<protein>
    <recommendedName>
        <fullName evidence="7 9">Uroporphyrinogen-III synthase</fullName>
        <ecNumber evidence="3 9">4.2.1.75</ecNumber>
    </recommendedName>
</protein>
<evidence type="ECO:0000313" key="12">
    <source>
        <dbReference type="Proteomes" id="UP000074561"/>
    </source>
</evidence>
<dbReference type="InterPro" id="IPR003754">
    <property type="entry name" value="4pyrrol_synth_uPrphyn_synth"/>
</dbReference>
<dbReference type="UniPathway" id="UPA00251">
    <property type="reaction ID" value="UER00320"/>
</dbReference>
<dbReference type="CDD" id="cd06578">
    <property type="entry name" value="HemD"/>
    <property type="match status" value="1"/>
</dbReference>
<organism evidence="11 12">
    <name type="scientific">Collimonas pratensis</name>
    <dbReference type="NCBI Taxonomy" id="279113"/>
    <lineage>
        <taxon>Bacteria</taxon>
        <taxon>Pseudomonadati</taxon>
        <taxon>Pseudomonadota</taxon>
        <taxon>Betaproteobacteria</taxon>
        <taxon>Burkholderiales</taxon>
        <taxon>Oxalobacteraceae</taxon>
        <taxon>Collimonas</taxon>
    </lineage>
</organism>
<dbReference type="KEGG" id="cpra:CPter91_3565"/>
<sequence>MHPVIVTRPAAQATALAQQITARGRQAIVFPLLEILPLNDSAPLQAVLAQLTSYALVVFVSPNAIDAAMRFIPAWPPQVAIGIVGEGSRAALAQYGLTAQNTTIFSPPDLARTDSEGLLQALDLDSLRTAPVLLVRGESGRDFFADALLAAGIKVQAVAAYRRQAPALDAEGKIRLLQLLNSQNDWIVTSSEALRHLLDLVRQVESGSGVAKIQQQHLLVPHARIAESAHALGFSEVTLTGSGDERLLAALQFPL</sequence>
<evidence type="ECO:0000256" key="1">
    <source>
        <dbReference type="ARBA" id="ARBA00004772"/>
    </source>
</evidence>
<comment type="similarity">
    <text evidence="2 9">Belongs to the uroporphyrinogen-III synthase family.</text>
</comment>
<dbReference type="AlphaFoldDB" id="A0A127Q7C9"/>
<evidence type="ECO:0000256" key="5">
    <source>
        <dbReference type="ARBA" id="ARBA00023244"/>
    </source>
</evidence>
<dbReference type="PATRIC" id="fig|279113.9.peg.3534"/>
<evidence type="ECO:0000313" key="11">
    <source>
        <dbReference type="EMBL" id="AMP05886.1"/>
    </source>
</evidence>
<feature type="domain" description="Tetrapyrrole biosynthesis uroporphyrinogen III synthase" evidence="10">
    <location>
        <begin position="15"/>
        <end position="236"/>
    </location>
</feature>
<dbReference type="InterPro" id="IPR036108">
    <property type="entry name" value="4pyrrol_syn_uPrphyn_synt_sf"/>
</dbReference>
<dbReference type="EMBL" id="CP013234">
    <property type="protein sequence ID" value="AMP05886.1"/>
    <property type="molecule type" value="Genomic_DNA"/>
</dbReference>
<dbReference type="GO" id="GO:0006780">
    <property type="term" value="P:uroporphyrinogen III biosynthetic process"/>
    <property type="evidence" value="ECO:0007669"/>
    <property type="project" value="UniProtKB-UniRule"/>
</dbReference>
<evidence type="ECO:0000256" key="9">
    <source>
        <dbReference type="RuleBase" id="RU366031"/>
    </source>
</evidence>
<dbReference type="Proteomes" id="UP000074561">
    <property type="component" value="Chromosome"/>
</dbReference>
<dbReference type="PANTHER" id="PTHR38042:SF1">
    <property type="entry name" value="UROPORPHYRINOGEN-III SYNTHASE, CHLOROPLASTIC"/>
    <property type="match status" value="1"/>
</dbReference>
<evidence type="ECO:0000259" key="10">
    <source>
        <dbReference type="Pfam" id="PF02602"/>
    </source>
</evidence>
<comment type="function">
    <text evidence="6 9">Catalyzes cyclization of the linear tetrapyrrole, hydroxymethylbilane, to the macrocyclic uroporphyrinogen III.</text>
</comment>
<reference evidence="11 12" key="1">
    <citation type="submission" date="2015-11" db="EMBL/GenBank/DDBJ databases">
        <title>Exploring the genomic traits of fungus-feeding bacterial genus Collimonas.</title>
        <authorList>
            <person name="Song C."/>
            <person name="Schmidt R."/>
            <person name="de Jager V."/>
            <person name="Krzyzanowska D."/>
            <person name="Jongedijk E."/>
            <person name="Cankar K."/>
            <person name="Beekwilder J."/>
            <person name="van Veen A."/>
            <person name="de Boer W."/>
            <person name="van Veen J.A."/>
            <person name="Garbeva P."/>
        </authorList>
    </citation>
    <scope>NUCLEOTIDE SEQUENCE [LARGE SCALE GENOMIC DNA]</scope>
    <source>
        <strain evidence="11 12">Ter91</strain>
    </source>
</reference>